<dbReference type="EMBL" id="ML992516">
    <property type="protein sequence ID" value="KAF2219400.1"/>
    <property type="molecule type" value="Genomic_DNA"/>
</dbReference>
<feature type="compositionally biased region" description="Polar residues" evidence="5">
    <location>
        <begin position="183"/>
        <end position="192"/>
    </location>
</feature>
<feature type="domain" description="C3H1-type" evidence="6">
    <location>
        <begin position="7"/>
        <end position="34"/>
    </location>
</feature>
<reference evidence="8" key="1">
    <citation type="journal article" date="2020" name="Stud. Mycol.">
        <title>101 Dothideomycetes genomes: A test case for predicting lifestyles and emergence of pathogens.</title>
        <authorList>
            <person name="Haridas S."/>
            <person name="Albert R."/>
            <person name="Binder M."/>
            <person name="Bloem J."/>
            <person name="LaButti K."/>
            <person name="Salamov A."/>
            <person name="Andreopoulos B."/>
            <person name="Baker S."/>
            <person name="Barry K."/>
            <person name="Bills G."/>
            <person name="Bluhm B."/>
            <person name="Cannon C."/>
            <person name="Castanera R."/>
            <person name="Culley D."/>
            <person name="Daum C."/>
            <person name="Ezra D."/>
            <person name="Gonzalez J."/>
            <person name="Henrissat B."/>
            <person name="Kuo A."/>
            <person name="Liang C."/>
            <person name="Lipzen A."/>
            <person name="Lutzoni F."/>
            <person name="Magnuson J."/>
            <person name="Mondo S."/>
            <person name="Nolan M."/>
            <person name="Ohm R."/>
            <person name="Pangilinan J."/>
            <person name="Park H.-J."/>
            <person name="Ramirez L."/>
            <person name="Alfaro M."/>
            <person name="Sun H."/>
            <person name="Tritt A."/>
            <person name="Yoshinaga Y."/>
            <person name="Zwiers L.-H."/>
            <person name="Turgeon B."/>
            <person name="Goodwin S."/>
            <person name="Spatafora J."/>
            <person name="Crous P."/>
            <person name="Grigoriev I."/>
        </authorList>
    </citation>
    <scope>NUCLEOTIDE SEQUENCE [LARGE SCALE GENOMIC DNA]</scope>
    <source>
        <strain evidence="8">CECT 20119</strain>
    </source>
</reference>
<keyword evidence="3 4" id="KW-0862">Zinc</keyword>
<dbReference type="AlphaFoldDB" id="A0A6A6G1U6"/>
<organism evidence="7 8">
    <name type="scientific">Elsinoe ampelina</name>
    <dbReference type="NCBI Taxonomy" id="302913"/>
    <lineage>
        <taxon>Eukaryota</taxon>
        <taxon>Fungi</taxon>
        <taxon>Dikarya</taxon>
        <taxon>Ascomycota</taxon>
        <taxon>Pezizomycotina</taxon>
        <taxon>Dothideomycetes</taxon>
        <taxon>Dothideomycetidae</taxon>
        <taxon>Myriangiales</taxon>
        <taxon>Elsinoaceae</taxon>
        <taxon>Elsinoe</taxon>
    </lineage>
</organism>
<dbReference type="InterPro" id="IPR041367">
    <property type="entry name" value="Znf-CCCH_4"/>
</dbReference>
<gene>
    <name evidence="7" type="ORF">BDZ85DRAFT_224697</name>
</gene>
<feature type="compositionally biased region" description="Polar residues" evidence="5">
    <location>
        <begin position="371"/>
        <end position="384"/>
    </location>
</feature>
<feature type="compositionally biased region" description="Basic and acidic residues" evidence="5">
    <location>
        <begin position="159"/>
        <end position="169"/>
    </location>
</feature>
<dbReference type="CDD" id="cd23954">
    <property type="entry name" value="AMO1_CTD"/>
    <property type="match status" value="1"/>
</dbReference>
<dbReference type="SUPFAM" id="SSF90229">
    <property type="entry name" value="CCCH zinc finger"/>
    <property type="match status" value="1"/>
</dbReference>
<feature type="compositionally biased region" description="Low complexity" evidence="5">
    <location>
        <begin position="355"/>
        <end position="370"/>
    </location>
</feature>
<dbReference type="Gene3D" id="1.20.120.1350">
    <property type="entry name" value="Pneumovirus matrix protein 2 (M2), zinc-binding domain"/>
    <property type="match status" value="1"/>
</dbReference>
<feature type="compositionally biased region" description="Polar residues" evidence="5">
    <location>
        <begin position="38"/>
        <end position="49"/>
    </location>
</feature>
<evidence type="ECO:0000256" key="3">
    <source>
        <dbReference type="ARBA" id="ARBA00022833"/>
    </source>
</evidence>
<feature type="compositionally biased region" description="Low complexity" evidence="5">
    <location>
        <begin position="455"/>
        <end position="487"/>
    </location>
</feature>
<dbReference type="GO" id="GO:0008270">
    <property type="term" value="F:zinc ion binding"/>
    <property type="evidence" value="ECO:0007669"/>
    <property type="project" value="UniProtKB-KW"/>
</dbReference>
<evidence type="ECO:0000256" key="2">
    <source>
        <dbReference type="ARBA" id="ARBA00022771"/>
    </source>
</evidence>
<dbReference type="PROSITE" id="PS50103">
    <property type="entry name" value="ZF_C3H1"/>
    <property type="match status" value="1"/>
</dbReference>
<dbReference type="PANTHER" id="PTHR21099:SF2">
    <property type="entry name" value="SI:CH211-113E8.11"/>
    <property type="match status" value="1"/>
</dbReference>
<feature type="region of interest" description="Disordered" evidence="5">
    <location>
        <begin position="38"/>
        <end position="63"/>
    </location>
</feature>
<feature type="compositionally biased region" description="Polar residues" evidence="5">
    <location>
        <begin position="510"/>
        <end position="525"/>
    </location>
</feature>
<dbReference type="PANTHER" id="PTHR21099">
    <property type="entry name" value="RAD201"/>
    <property type="match status" value="1"/>
</dbReference>
<dbReference type="InterPro" id="IPR000571">
    <property type="entry name" value="Znf_CCCH"/>
</dbReference>
<feature type="compositionally biased region" description="Polar residues" evidence="5">
    <location>
        <begin position="225"/>
        <end position="330"/>
    </location>
</feature>
<feature type="compositionally biased region" description="Polar residues" evidence="5">
    <location>
        <begin position="488"/>
        <end position="501"/>
    </location>
</feature>
<sequence>MYGRGGGRSNVPCKYYARGNCNKGDNCTFEHVGHQSNNRFSALSGQNNAGRGRQGDGKEGTQTFGVNKEAIVADLKNERPIWPFSAYAPGKDAPKQLLEGFPVEQSPEEMRVLYYLAQAAGNPQQAIQNEQELIQRVNQQIEKILSNPDEAVKYIISGGDEHPNRRDLTKQAGQVDPPKANNPFGSGTTTSAFGKPSAFGAAAPSQSAFGQPSTFGKAASPFGGANQTSAFGQPSQPRGTSAFGQPSQVGTTSAFGQPSQMGGKSAFGQPSQMGGTSGFGQPSTSAFGQPSQPGTTSAFGQPSQPGAPSAFGQPSQPGSSSAFGQPSQMGGASAFGKPSQPGVSAFGQPSQPGTSAFGQASQAGASAFGQPSQPTTSAFNQPSTVGGGGAFGQPSGQAQTTSAFGQPSQPSNPFSNQQSTGAFGQSNQPNTSSPFAAGSQQGAGSSPFAAGANRPSPFAQQQPAPSGNTTNPFSQPSQPTSSPFAQANTSAVKSPMTQPQGVPQAGGATDTATPPFNTYAQIQGNQLRSWHGKPVTYVDNQPYYSKTGNLRDDSSLERIWHPEGAPQPNPYTQDKEELYAKYGSTVEAQYRTCAEQGRFTAGIPLLAPKREWIRFDV</sequence>
<proteinExistence type="predicted"/>
<feature type="compositionally biased region" description="Polar residues" evidence="5">
    <location>
        <begin position="204"/>
        <end position="214"/>
    </location>
</feature>
<keyword evidence="8" id="KW-1185">Reference proteome</keyword>
<evidence type="ECO:0000313" key="8">
    <source>
        <dbReference type="Proteomes" id="UP000799538"/>
    </source>
</evidence>
<evidence type="ECO:0000259" key="6">
    <source>
        <dbReference type="PROSITE" id="PS50103"/>
    </source>
</evidence>
<feature type="compositionally biased region" description="Low complexity" evidence="5">
    <location>
        <begin position="406"/>
        <end position="419"/>
    </location>
</feature>
<evidence type="ECO:0000256" key="4">
    <source>
        <dbReference type="PROSITE-ProRule" id="PRU00723"/>
    </source>
</evidence>
<feature type="region of interest" description="Disordered" evidence="5">
    <location>
        <begin position="157"/>
        <end position="525"/>
    </location>
</feature>
<dbReference type="OrthoDB" id="20729at2759"/>
<evidence type="ECO:0000256" key="1">
    <source>
        <dbReference type="ARBA" id="ARBA00022723"/>
    </source>
</evidence>
<dbReference type="InterPro" id="IPR036855">
    <property type="entry name" value="Znf_CCCH_sf"/>
</dbReference>
<dbReference type="SMART" id="SM00356">
    <property type="entry name" value="ZnF_C3H1"/>
    <property type="match status" value="1"/>
</dbReference>
<feature type="zinc finger region" description="C3H1-type" evidence="4">
    <location>
        <begin position="7"/>
        <end position="34"/>
    </location>
</feature>
<keyword evidence="2 4" id="KW-0863">Zinc-finger</keyword>
<dbReference type="GO" id="GO:0005634">
    <property type="term" value="C:nucleus"/>
    <property type="evidence" value="ECO:0007669"/>
    <property type="project" value="TreeGrafter"/>
</dbReference>
<protein>
    <recommendedName>
        <fullName evidence="6">C3H1-type domain-containing protein</fullName>
    </recommendedName>
</protein>
<dbReference type="Proteomes" id="UP000799538">
    <property type="component" value="Unassembled WGS sequence"/>
</dbReference>
<evidence type="ECO:0000256" key="5">
    <source>
        <dbReference type="SAM" id="MobiDB-lite"/>
    </source>
</evidence>
<evidence type="ECO:0000313" key="7">
    <source>
        <dbReference type="EMBL" id="KAF2219400.1"/>
    </source>
</evidence>
<accession>A0A6A6G1U6</accession>
<keyword evidence="1 4" id="KW-0479">Metal-binding</keyword>
<name>A0A6A6G1U6_9PEZI</name>
<feature type="compositionally biased region" description="Polar residues" evidence="5">
    <location>
        <begin position="420"/>
        <end position="444"/>
    </location>
</feature>
<dbReference type="Pfam" id="PF18044">
    <property type="entry name" value="zf-CCCH_4"/>
    <property type="match status" value="1"/>
</dbReference>